<protein>
    <submittedName>
        <fullName evidence="2">Uncharacterized protein</fullName>
    </submittedName>
</protein>
<gene>
    <name evidence="2" type="ORF">Glove_130g7</name>
</gene>
<evidence type="ECO:0000256" key="1">
    <source>
        <dbReference type="SAM" id="MobiDB-lite"/>
    </source>
</evidence>
<reference evidence="2 3" key="1">
    <citation type="submission" date="2018-08" db="EMBL/GenBank/DDBJ databases">
        <title>Genome and evolution of the arbuscular mycorrhizal fungus Diversispora epigaea (formerly Glomus versiforme) and its bacterial endosymbionts.</title>
        <authorList>
            <person name="Sun X."/>
            <person name="Fei Z."/>
            <person name="Harrison M."/>
        </authorList>
    </citation>
    <scope>NUCLEOTIDE SEQUENCE [LARGE SCALE GENOMIC DNA]</scope>
    <source>
        <strain evidence="2 3">IT104</strain>
    </source>
</reference>
<keyword evidence="3" id="KW-1185">Reference proteome</keyword>
<dbReference type="EMBL" id="PQFF01000121">
    <property type="protein sequence ID" value="RHZ80942.1"/>
    <property type="molecule type" value="Genomic_DNA"/>
</dbReference>
<evidence type="ECO:0000313" key="3">
    <source>
        <dbReference type="Proteomes" id="UP000266861"/>
    </source>
</evidence>
<dbReference type="AlphaFoldDB" id="A0A397J201"/>
<dbReference type="Proteomes" id="UP000266861">
    <property type="component" value="Unassembled WGS sequence"/>
</dbReference>
<organism evidence="2 3">
    <name type="scientific">Diversispora epigaea</name>
    <dbReference type="NCBI Taxonomy" id="1348612"/>
    <lineage>
        <taxon>Eukaryota</taxon>
        <taxon>Fungi</taxon>
        <taxon>Fungi incertae sedis</taxon>
        <taxon>Mucoromycota</taxon>
        <taxon>Glomeromycotina</taxon>
        <taxon>Glomeromycetes</taxon>
        <taxon>Diversisporales</taxon>
        <taxon>Diversisporaceae</taxon>
        <taxon>Diversispora</taxon>
    </lineage>
</organism>
<accession>A0A397J201</accession>
<comment type="caution">
    <text evidence="2">The sequence shown here is derived from an EMBL/GenBank/DDBJ whole genome shotgun (WGS) entry which is preliminary data.</text>
</comment>
<sequence length="349" mass="41721">MPSNNNQQHLILPPNFLSPSRPSQPSRPPQLVFPQHYLHQQEEDDYKDLVPIIELGSPTLSIPLKRDYMVNDGVRSTVIDEGHGRRNKCKIKMGKYKDIRYLDIEHEYESQRKCLREKKIIYLEQVLDLKLRRLSEWTRLQVDYINRTGGIFKSLNLRDKCRENKHRIRMPVKNIKKALEIFEFHKMNQNKLKNKTEDEIYNEKIDLMRIIWPGMDADQLSQVSEKTISKDQLIKIDYDNIENGSFILIWKDIPLELLSEMYMTVFEWKRNNSLDRIYTTMTEYYRHLIKNRITNEDKIQNVLRDKNMDTKTMFKLMIVANELTILNYYNNSSKNSNNKDDSNNDNNNE</sequence>
<evidence type="ECO:0000313" key="2">
    <source>
        <dbReference type="EMBL" id="RHZ80942.1"/>
    </source>
</evidence>
<feature type="region of interest" description="Disordered" evidence="1">
    <location>
        <begin position="1"/>
        <end position="29"/>
    </location>
</feature>
<proteinExistence type="predicted"/>
<name>A0A397J201_9GLOM</name>